<reference evidence="7" key="3">
    <citation type="submission" date="2025-09" db="UniProtKB">
        <authorList>
            <consortium name="Ensembl"/>
        </authorList>
    </citation>
    <scope>IDENTIFICATION</scope>
</reference>
<evidence type="ECO:0000256" key="2">
    <source>
        <dbReference type="ARBA" id="ARBA00022857"/>
    </source>
</evidence>
<evidence type="ECO:0000259" key="6">
    <source>
        <dbReference type="Pfam" id="PF00248"/>
    </source>
</evidence>
<dbReference type="InterPro" id="IPR050523">
    <property type="entry name" value="AKR_Detox_Biosynth"/>
</dbReference>
<feature type="region of interest" description="Disordered" evidence="5">
    <location>
        <begin position="1"/>
        <end position="20"/>
    </location>
</feature>
<reference evidence="7" key="1">
    <citation type="submission" date="2009-03" db="EMBL/GenBank/DDBJ databases">
        <authorList>
            <person name="Warren W."/>
            <person name="Ye L."/>
            <person name="Minx P."/>
            <person name="Worley K."/>
            <person name="Gibbs R."/>
            <person name="Wilson R.K."/>
        </authorList>
    </citation>
    <scope>NUCLEOTIDE SEQUENCE [LARGE SCALE GENOMIC DNA]</scope>
</reference>
<feature type="compositionally biased region" description="Low complexity" evidence="5">
    <location>
        <begin position="1"/>
        <end position="10"/>
    </location>
</feature>
<evidence type="ECO:0000313" key="7">
    <source>
        <dbReference type="Ensembl" id="ENSCJAP00000012603.4"/>
    </source>
</evidence>
<dbReference type="Proteomes" id="UP000008225">
    <property type="component" value="Chromosome 7"/>
</dbReference>
<proteinExistence type="inferred from homology"/>
<sequence>GRCRAPSAAPSAPPPCGRGPSLSLKPAMVLGAMEMGRRMDAPTSAAATRAFRERGYTEIDTAFAYGDGQSETILGGLGLGLGVGDCRVKIHTKANPLFGNSLKPDSLRFQLETSLKRLQCPRVDLFYLHLPDHSTPVEETLRACHQLHQEGKFVELGLSNYAAWEVAKICTLCKSNGWILPTVYQGMYNATTRQVEMELFPCLRHFGLRFYAYNPLAGGLLTGRYKYEDKDGKQPLGRFFGTTWAELYRNRYWKEHQFQAIALVEKALQVEYGASAPSMTSAALRWMYHHSQLQGAHGDAVILGMSSLEQLEQNLAAAEEGPLEPAVVDAFHQAWHLVALECPNYFC</sequence>
<comment type="similarity">
    <text evidence="4">Belongs to the aldo/keto reductase family. Aldo/keto reductase 2 subfamily.</text>
</comment>
<reference evidence="7" key="2">
    <citation type="submission" date="2025-08" db="UniProtKB">
        <authorList>
            <consortium name="Ensembl"/>
        </authorList>
    </citation>
    <scope>IDENTIFICATION</scope>
</reference>
<dbReference type="Gene3D" id="3.20.20.100">
    <property type="entry name" value="NADP-dependent oxidoreductase domain"/>
    <property type="match status" value="1"/>
</dbReference>
<dbReference type="Pfam" id="PF00248">
    <property type="entry name" value="Aldo_ket_red"/>
    <property type="match status" value="1"/>
</dbReference>
<dbReference type="PANTHER" id="PTHR43364">
    <property type="entry name" value="NADH-SPECIFIC METHYLGLYOXAL REDUCTASE-RELATED"/>
    <property type="match status" value="1"/>
</dbReference>
<accession>F6QL85</accession>
<evidence type="ECO:0000256" key="5">
    <source>
        <dbReference type="SAM" id="MobiDB-lite"/>
    </source>
</evidence>
<evidence type="ECO:0000256" key="4">
    <source>
        <dbReference type="ARBA" id="ARBA00038157"/>
    </source>
</evidence>
<evidence type="ECO:0000256" key="3">
    <source>
        <dbReference type="ARBA" id="ARBA00023002"/>
    </source>
</evidence>
<dbReference type="AlphaFoldDB" id="F6QL85"/>
<dbReference type="CDD" id="cd19075">
    <property type="entry name" value="AKR_AKR7A1-5"/>
    <property type="match status" value="1"/>
</dbReference>
<dbReference type="PANTHER" id="PTHR43364:SF4">
    <property type="entry name" value="NAD(P)-LINKED OXIDOREDUCTASE SUPERFAMILY PROTEIN"/>
    <property type="match status" value="1"/>
</dbReference>
<organism evidence="7 8">
    <name type="scientific">Callithrix jacchus</name>
    <name type="common">White-tufted-ear marmoset</name>
    <name type="synonym">Simia Jacchus</name>
    <dbReference type="NCBI Taxonomy" id="9483"/>
    <lineage>
        <taxon>Eukaryota</taxon>
        <taxon>Metazoa</taxon>
        <taxon>Chordata</taxon>
        <taxon>Craniata</taxon>
        <taxon>Vertebrata</taxon>
        <taxon>Euteleostomi</taxon>
        <taxon>Mammalia</taxon>
        <taxon>Eutheria</taxon>
        <taxon>Euarchontoglires</taxon>
        <taxon>Primates</taxon>
        <taxon>Haplorrhini</taxon>
        <taxon>Platyrrhini</taxon>
        <taxon>Cebidae</taxon>
        <taxon>Callitrichinae</taxon>
        <taxon>Callithrix</taxon>
        <taxon>Callithrix</taxon>
    </lineage>
</organism>
<dbReference type="OMA" id="QICEICI"/>
<dbReference type="InterPro" id="IPR023210">
    <property type="entry name" value="NADP_OxRdtase_dom"/>
</dbReference>
<name>F6QL85_CALJA</name>
<dbReference type="GeneTree" id="ENSGT00940000158496"/>
<dbReference type="STRING" id="9483.ENSCJAP00000012603"/>
<evidence type="ECO:0000256" key="1">
    <source>
        <dbReference type="ARBA" id="ARBA00022553"/>
    </source>
</evidence>
<gene>
    <name evidence="7" type="primary">AKR7L</name>
    <name evidence="7" type="synonym">AKR7A3</name>
</gene>
<dbReference type="Ensembl" id="ENSCJAT00000013282.5">
    <property type="protein sequence ID" value="ENSCJAP00000012603.4"/>
    <property type="gene ID" value="ENSCJAG00000045281.3"/>
</dbReference>
<dbReference type="FunFam" id="3.20.20.100:FF:000017">
    <property type="entry name" value="Aflatoxin B1 aldehyde reductase member 2"/>
    <property type="match status" value="1"/>
</dbReference>
<evidence type="ECO:0000313" key="8">
    <source>
        <dbReference type="Proteomes" id="UP000008225"/>
    </source>
</evidence>
<dbReference type="SUPFAM" id="SSF51430">
    <property type="entry name" value="NAD(P)-linked oxidoreductase"/>
    <property type="match status" value="1"/>
</dbReference>
<protein>
    <submittedName>
        <fullName evidence="7">Aldo-keto reductase family 7 like/pseudo</fullName>
    </submittedName>
</protein>
<keyword evidence="1" id="KW-0597">Phosphoprotein</keyword>
<dbReference type="InterPro" id="IPR036812">
    <property type="entry name" value="NAD(P)_OxRdtase_dom_sf"/>
</dbReference>
<keyword evidence="8" id="KW-1185">Reference proteome</keyword>
<feature type="domain" description="NADP-dependent oxidoreductase" evidence="6">
    <location>
        <begin position="28"/>
        <end position="334"/>
    </location>
</feature>
<dbReference type="GO" id="GO:0016491">
    <property type="term" value="F:oxidoreductase activity"/>
    <property type="evidence" value="ECO:0007669"/>
    <property type="project" value="UniProtKB-KW"/>
</dbReference>
<keyword evidence="3" id="KW-0560">Oxidoreductase</keyword>
<dbReference type="Bgee" id="ENSCJAG00000045281">
    <property type="expression patterns" value="Expressed in kidney and 5 other cell types or tissues"/>
</dbReference>
<dbReference type="InParanoid" id="F6QL85"/>
<keyword evidence="2" id="KW-0521">NADP</keyword>
<dbReference type="FunCoup" id="F6QL85">
    <property type="interactions" value="79"/>
</dbReference>